<evidence type="ECO:0000256" key="1">
    <source>
        <dbReference type="SAM" id="MobiDB-lite"/>
    </source>
</evidence>
<organism evidence="3 4">
    <name type="scientific">Mycolicibacterium goodii</name>
    <name type="common">Mycobacterium goodii</name>
    <dbReference type="NCBI Taxonomy" id="134601"/>
    <lineage>
        <taxon>Bacteria</taxon>
        <taxon>Bacillati</taxon>
        <taxon>Actinomycetota</taxon>
        <taxon>Actinomycetes</taxon>
        <taxon>Mycobacteriales</taxon>
        <taxon>Mycobacteriaceae</taxon>
        <taxon>Mycolicibacterium</taxon>
    </lineage>
</organism>
<dbReference type="InterPro" id="IPR012337">
    <property type="entry name" value="RNaseH-like_sf"/>
</dbReference>
<dbReference type="InterPro" id="IPR036397">
    <property type="entry name" value="RNaseH_sf"/>
</dbReference>
<proteinExistence type="predicted"/>
<keyword evidence="4" id="KW-1185">Reference proteome</keyword>
<gene>
    <name evidence="3" type="ORF">KL859_33190</name>
</gene>
<comment type="caution">
    <text evidence="3">The sequence shown here is derived from an EMBL/GenBank/DDBJ whole genome shotgun (WGS) entry which is preliminary data.</text>
</comment>
<dbReference type="InterPro" id="IPR001584">
    <property type="entry name" value="Integrase_cat-core"/>
</dbReference>
<name>A0ABS6I189_MYCGD</name>
<evidence type="ECO:0000313" key="3">
    <source>
        <dbReference type="EMBL" id="MBU8827709.1"/>
    </source>
</evidence>
<reference evidence="3 4" key="1">
    <citation type="submission" date="2021-05" db="EMBL/GenBank/DDBJ databases">
        <title>Draft Genome Sequences of Clinical Respiratory Isolates of Mycobacterium goodii Recovered in Ireland.</title>
        <authorList>
            <person name="Flanagan P.R."/>
            <person name="Mok S."/>
            <person name="Roycroft E."/>
            <person name="Rogers T.R."/>
            <person name="Fitzgibbon M."/>
        </authorList>
    </citation>
    <scope>NUCLEOTIDE SEQUENCE [LARGE SCALE GENOMIC DNA]</scope>
    <source>
        <strain evidence="3 4">14IE55</strain>
    </source>
</reference>
<evidence type="ECO:0000259" key="2">
    <source>
        <dbReference type="Pfam" id="PF13683"/>
    </source>
</evidence>
<dbReference type="Gene3D" id="3.30.420.10">
    <property type="entry name" value="Ribonuclease H-like superfamily/Ribonuclease H"/>
    <property type="match status" value="1"/>
</dbReference>
<sequence length="148" mass="16817">MAAVVVRAAIAVHGPYMDYCSPSAMWWEQLHQLALGVRSAWQLKRRFIEPGRPWTNGEAERFNRTSLTEWAHVRPWISNSLRARGVDRVLLRHNTYRGPTALGGRPPTGRVPDLSGDTARTRPSRCPAPRRRSPRVPRCGYARRPAAR</sequence>
<dbReference type="EMBL" id="JAHBOM010000053">
    <property type="protein sequence ID" value="MBU8827709.1"/>
    <property type="molecule type" value="Genomic_DNA"/>
</dbReference>
<dbReference type="RefSeq" id="WP_214396318.1">
    <property type="nucleotide sequence ID" value="NZ_JAHBOM010000053.1"/>
</dbReference>
<feature type="domain" description="Integrase catalytic" evidence="2">
    <location>
        <begin position="44"/>
        <end position="107"/>
    </location>
</feature>
<protein>
    <submittedName>
        <fullName evidence="3">Integrase core domain-containing protein</fullName>
    </submittedName>
</protein>
<accession>A0ABS6I189</accession>
<dbReference type="SUPFAM" id="SSF53098">
    <property type="entry name" value="Ribonuclease H-like"/>
    <property type="match status" value="1"/>
</dbReference>
<feature type="region of interest" description="Disordered" evidence="1">
    <location>
        <begin position="96"/>
        <end position="148"/>
    </location>
</feature>
<dbReference type="Pfam" id="PF13683">
    <property type="entry name" value="rve_3"/>
    <property type="match status" value="1"/>
</dbReference>
<evidence type="ECO:0000313" key="4">
    <source>
        <dbReference type="Proteomes" id="UP000696413"/>
    </source>
</evidence>
<dbReference type="Proteomes" id="UP000696413">
    <property type="component" value="Unassembled WGS sequence"/>
</dbReference>